<feature type="transmembrane region" description="Helical" evidence="1">
    <location>
        <begin position="39"/>
        <end position="57"/>
    </location>
</feature>
<keyword evidence="1" id="KW-0812">Transmembrane</keyword>
<protein>
    <submittedName>
        <fullName evidence="2">Uncharacterized protein</fullName>
    </submittedName>
</protein>
<keyword evidence="1" id="KW-0472">Membrane</keyword>
<sequence length="496" mass="55587">MPPMLSPSSSRQERFWDRLGQHSVLAFFSTKVLRGGPKILIYLAACLSVFILVIRFMPHGLSAAALGLGTTQNIWHWSTNESNKSNDAYFDYDYGSREESGLRVVVFGEDDIATPTWVEREGGAKSETWSQILCRELRCSDYLSFVPRPEHPSHALVSNGLYAAAVDHLLQETAESQSPGSNYRFQPEKYPIPWGVPDLSSQVDAFLAMDNRSVRPPKETLWVFTLGTWDVWSLATIPLNTSRPVVELMTTRVFEQAERLYQSALKEGSAAWSGVVRNGEQNGTSARMFRVLVPFLFDPSLSPGWTTRPKLSAVHSKAEQMRNAATLTDDWNVKLGQKLVEWVRRGVDPTERGDGSDDNSNTPMISKRTMGNRISEIMPSRQRKEELLCDGFAYDMGGYVLDEMLENQLHKSGIHDSNGLGIMAESQIFRDVRKPCVSDNQSPLCETPGDHLFFTPFIVAPRAVGEMGRQAAEMVRNNTSVRSNWDSIAKSLRPKS</sequence>
<dbReference type="Proteomes" id="UP001285441">
    <property type="component" value="Unassembled WGS sequence"/>
</dbReference>
<comment type="caution">
    <text evidence="2">The sequence shown here is derived from an EMBL/GenBank/DDBJ whole genome shotgun (WGS) entry which is preliminary data.</text>
</comment>
<dbReference type="EMBL" id="JAULSW010000003">
    <property type="protein sequence ID" value="KAK3386419.1"/>
    <property type="molecule type" value="Genomic_DNA"/>
</dbReference>
<organism evidence="2 3">
    <name type="scientific">Podospora didyma</name>
    <dbReference type="NCBI Taxonomy" id="330526"/>
    <lineage>
        <taxon>Eukaryota</taxon>
        <taxon>Fungi</taxon>
        <taxon>Dikarya</taxon>
        <taxon>Ascomycota</taxon>
        <taxon>Pezizomycotina</taxon>
        <taxon>Sordariomycetes</taxon>
        <taxon>Sordariomycetidae</taxon>
        <taxon>Sordariales</taxon>
        <taxon>Podosporaceae</taxon>
        <taxon>Podospora</taxon>
    </lineage>
</organism>
<reference evidence="2" key="1">
    <citation type="journal article" date="2023" name="Mol. Phylogenet. Evol.">
        <title>Genome-scale phylogeny and comparative genomics of the fungal order Sordariales.</title>
        <authorList>
            <person name="Hensen N."/>
            <person name="Bonometti L."/>
            <person name="Westerberg I."/>
            <person name="Brannstrom I.O."/>
            <person name="Guillou S."/>
            <person name="Cros-Aarteil S."/>
            <person name="Calhoun S."/>
            <person name="Haridas S."/>
            <person name="Kuo A."/>
            <person name="Mondo S."/>
            <person name="Pangilinan J."/>
            <person name="Riley R."/>
            <person name="LaButti K."/>
            <person name="Andreopoulos B."/>
            <person name="Lipzen A."/>
            <person name="Chen C."/>
            <person name="Yan M."/>
            <person name="Daum C."/>
            <person name="Ng V."/>
            <person name="Clum A."/>
            <person name="Steindorff A."/>
            <person name="Ohm R.A."/>
            <person name="Martin F."/>
            <person name="Silar P."/>
            <person name="Natvig D.O."/>
            <person name="Lalanne C."/>
            <person name="Gautier V."/>
            <person name="Ament-Velasquez S.L."/>
            <person name="Kruys A."/>
            <person name="Hutchinson M.I."/>
            <person name="Powell A.J."/>
            <person name="Barry K."/>
            <person name="Miller A.N."/>
            <person name="Grigoriev I.V."/>
            <person name="Debuchy R."/>
            <person name="Gladieux P."/>
            <person name="Hiltunen Thoren M."/>
            <person name="Johannesson H."/>
        </authorList>
    </citation>
    <scope>NUCLEOTIDE SEQUENCE</scope>
    <source>
        <strain evidence="2">CBS 232.78</strain>
    </source>
</reference>
<accession>A0AAE0NRN4</accession>
<gene>
    <name evidence="2" type="ORF">B0H63DRAFT_467764</name>
</gene>
<keyword evidence="3" id="KW-1185">Reference proteome</keyword>
<reference evidence="2" key="2">
    <citation type="submission" date="2023-06" db="EMBL/GenBank/DDBJ databases">
        <authorList>
            <consortium name="Lawrence Berkeley National Laboratory"/>
            <person name="Haridas S."/>
            <person name="Hensen N."/>
            <person name="Bonometti L."/>
            <person name="Westerberg I."/>
            <person name="Brannstrom I.O."/>
            <person name="Guillou S."/>
            <person name="Cros-Aarteil S."/>
            <person name="Calhoun S."/>
            <person name="Kuo A."/>
            <person name="Mondo S."/>
            <person name="Pangilinan J."/>
            <person name="Riley R."/>
            <person name="LaButti K."/>
            <person name="Andreopoulos B."/>
            <person name="Lipzen A."/>
            <person name="Chen C."/>
            <person name="Yanf M."/>
            <person name="Daum C."/>
            <person name="Ng V."/>
            <person name="Clum A."/>
            <person name="Steindorff A."/>
            <person name="Ohm R."/>
            <person name="Martin F."/>
            <person name="Silar P."/>
            <person name="Natvig D."/>
            <person name="Lalanne C."/>
            <person name="Gautier V."/>
            <person name="Ament-velasquez S.L."/>
            <person name="Kruys A."/>
            <person name="Hutchinson M.I."/>
            <person name="Powell A.J."/>
            <person name="Barry K."/>
            <person name="Miller A.N."/>
            <person name="Grigoriev I.V."/>
            <person name="Debuchy R."/>
            <person name="Gladieux P."/>
            <person name="Thoren M.H."/>
            <person name="Johannesson H."/>
        </authorList>
    </citation>
    <scope>NUCLEOTIDE SEQUENCE</scope>
    <source>
        <strain evidence="2">CBS 232.78</strain>
    </source>
</reference>
<dbReference type="AlphaFoldDB" id="A0AAE0NRN4"/>
<name>A0AAE0NRN4_9PEZI</name>
<proteinExistence type="predicted"/>
<evidence type="ECO:0000313" key="3">
    <source>
        <dbReference type="Proteomes" id="UP001285441"/>
    </source>
</evidence>
<evidence type="ECO:0000256" key="1">
    <source>
        <dbReference type="SAM" id="Phobius"/>
    </source>
</evidence>
<evidence type="ECO:0000313" key="2">
    <source>
        <dbReference type="EMBL" id="KAK3386419.1"/>
    </source>
</evidence>
<keyword evidence="1" id="KW-1133">Transmembrane helix</keyword>